<keyword evidence="7" id="KW-0969">Cilium</keyword>
<protein>
    <recommendedName>
        <fullName evidence="4">Flagellar hook protein FlgE</fullName>
    </recommendedName>
</protein>
<evidence type="ECO:0000259" key="5">
    <source>
        <dbReference type="Pfam" id="PF00460"/>
    </source>
</evidence>
<dbReference type="Pfam" id="PF00460">
    <property type="entry name" value="Flg_bb_rod"/>
    <property type="match status" value="1"/>
</dbReference>
<evidence type="ECO:0000259" key="6">
    <source>
        <dbReference type="Pfam" id="PF06429"/>
    </source>
</evidence>
<dbReference type="EMBL" id="SNAA01000021">
    <property type="protein sequence ID" value="TDL75235.1"/>
    <property type="molecule type" value="Genomic_DNA"/>
</dbReference>
<evidence type="ECO:0000256" key="4">
    <source>
        <dbReference type="RuleBase" id="RU362116"/>
    </source>
</evidence>
<gene>
    <name evidence="7" type="ORF">E2L08_15085</name>
</gene>
<dbReference type="InterPro" id="IPR037058">
    <property type="entry name" value="Falgellar_hook_FlgE_sf"/>
</dbReference>
<dbReference type="GO" id="GO:0071978">
    <property type="term" value="P:bacterial-type flagellum-dependent swarming motility"/>
    <property type="evidence" value="ECO:0007669"/>
    <property type="project" value="TreeGrafter"/>
</dbReference>
<dbReference type="GO" id="GO:0005829">
    <property type="term" value="C:cytosol"/>
    <property type="evidence" value="ECO:0007669"/>
    <property type="project" value="TreeGrafter"/>
</dbReference>
<dbReference type="GO" id="GO:0009424">
    <property type="term" value="C:bacterial-type flagellum hook"/>
    <property type="evidence" value="ECO:0007669"/>
    <property type="project" value="TreeGrafter"/>
</dbReference>
<feature type="domain" description="Flagellar basal body rod protein N-terminal" evidence="5">
    <location>
        <begin position="9"/>
        <end position="37"/>
    </location>
</feature>
<evidence type="ECO:0000313" key="7">
    <source>
        <dbReference type="EMBL" id="TDL75235.1"/>
    </source>
</evidence>
<comment type="subcellular location">
    <subcellularLocation>
        <location evidence="1 4">Bacterial flagellum basal body</location>
    </subcellularLocation>
</comment>
<dbReference type="InterPro" id="IPR019776">
    <property type="entry name" value="Flagellar_basal_body_rod_CS"/>
</dbReference>
<keyword evidence="7" id="KW-0282">Flagellum</keyword>
<organism evidence="7 8">
    <name type="scientific">Palleronia sediminis</name>
    <dbReference type="NCBI Taxonomy" id="2547833"/>
    <lineage>
        <taxon>Bacteria</taxon>
        <taxon>Pseudomonadati</taxon>
        <taxon>Pseudomonadota</taxon>
        <taxon>Alphaproteobacteria</taxon>
        <taxon>Rhodobacterales</taxon>
        <taxon>Roseobacteraceae</taxon>
        <taxon>Palleronia</taxon>
    </lineage>
</organism>
<keyword evidence="8" id="KW-1185">Reference proteome</keyword>
<evidence type="ECO:0000256" key="3">
    <source>
        <dbReference type="ARBA" id="ARBA00023143"/>
    </source>
</evidence>
<dbReference type="Pfam" id="PF06429">
    <property type="entry name" value="Flg_bbr_C"/>
    <property type="match status" value="1"/>
</dbReference>
<dbReference type="RefSeq" id="WP_133397930.1">
    <property type="nucleotide sequence ID" value="NZ_SNAA01000021.1"/>
</dbReference>
<evidence type="ECO:0000313" key="8">
    <source>
        <dbReference type="Proteomes" id="UP000295701"/>
    </source>
</evidence>
<dbReference type="NCBIfam" id="TIGR03506">
    <property type="entry name" value="FlgEFG_subfam"/>
    <property type="match status" value="1"/>
</dbReference>
<accession>A0A4R5ZY75</accession>
<reference evidence="7 8" key="1">
    <citation type="submission" date="2019-03" db="EMBL/GenBank/DDBJ databases">
        <title>Primorskyibacter sp. SS33 isolated from sediments.</title>
        <authorList>
            <person name="Xunke S."/>
        </authorList>
    </citation>
    <scope>NUCLEOTIDE SEQUENCE [LARGE SCALE GENOMIC DNA]</scope>
    <source>
        <strain evidence="7 8">SS33</strain>
    </source>
</reference>
<dbReference type="GO" id="GO:0009425">
    <property type="term" value="C:bacterial-type flagellum basal body"/>
    <property type="evidence" value="ECO:0007669"/>
    <property type="project" value="UniProtKB-SubCell"/>
</dbReference>
<dbReference type="PANTHER" id="PTHR30435:SF1">
    <property type="entry name" value="FLAGELLAR HOOK PROTEIN FLGE"/>
    <property type="match status" value="1"/>
</dbReference>
<dbReference type="AlphaFoldDB" id="A0A4R5ZY75"/>
<comment type="similarity">
    <text evidence="2 4">Belongs to the flagella basal body rod proteins family.</text>
</comment>
<feature type="domain" description="Flagellar basal-body/hook protein C-terminal" evidence="6">
    <location>
        <begin position="386"/>
        <end position="427"/>
    </location>
</feature>
<name>A0A4R5ZY75_9RHOB</name>
<dbReference type="Gene3D" id="2.60.98.20">
    <property type="entry name" value="Flagellar hook protein FlgE"/>
    <property type="match status" value="1"/>
</dbReference>
<comment type="function">
    <text evidence="4">A flexible structure which links the flagellar filament to the drive apparatus in the basal body.</text>
</comment>
<dbReference type="InterPro" id="IPR020013">
    <property type="entry name" value="Flagellar_FlgE/F/G"/>
</dbReference>
<proteinExistence type="inferred from homology"/>
<dbReference type="InterPro" id="IPR001444">
    <property type="entry name" value="Flag_bb_rod_N"/>
</dbReference>
<keyword evidence="7" id="KW-0966">Cell projection</keyword>
<evidence type="ECO:0000256" key="1">
    <source>
        <dbReference type="ARBA" id="ARBA00004117"/>
    </source>
</evidence>
<dbReference type="OrthoDB" id="8372879at2"/>
<dbReference type="InterPro" id="IPR010930">
    <property type="entry name" value="Flg_bb/hook_C_dom"/>
</dbReference>
<evidence type="ECO:0000256" key="2">
    <source>
        <dbReference type="ARBA" id="ARBA00009677"/>
    </source>
</evidence>
<dbReference type="PROSITE" id="PS00588">
    <property type="entry name" value="FLAGELLA_BB_ROD"/>
    <property type="match status" value="1"/>
</dbReference>
<dbReference type="Proteomes" id="UP000295701">
    <property type="component" value="Unassembled WGS sequence"/>
</dbReference>
<dbReference type="InterPro" id="IPR037925">
    <property type="entry name" value="FlgE/F/G-like"/>
</dbReference>
<sequence>MSMSSSLAAGVSGLNGNSQKLASISDNIANSSTFGYKRSVTDFHAMVLNGASSQGLYAAGGVRTTTERQVDEQGQIRASSNAMDIAINGGGFLPVARNTAAMLAGSTEIALATTGSFTANADGTLVNASGFALMGWPAQLDGTFPSFPRDTAAGLQPVNIFHNQFAANPTTEMTLGLNLPYSSSVPGNLGAPEDMTLEYFGNLGQTETLKFTFTPSGTENEWVVDVVDSANGGSVGNYTMTFADAAVGGGKLASVTTNAGGAYDPATGTFDLAVGGGTITVNIGEIGGATGITQLDTTFAPSTLTKNGSAVGNLKGVEIDTGGTVRAIYDGGFTRPIYRVPVVDVPNPNGLIAGEAQTFGVSRDSGSMFLWDAGTGPVGQTLGYAQEASTTDVAHELTELIQTQRAYSTNAKVIQTVDEMLQETTNLKR</sequence>
<comment type="caution">
    <text evidence="7">The sequence shown here is derived from an EMBL/GenBank/DDBJ whole genome shotgun (WGS) entry which is preliminary data.</text>
</comment>
<keyword evidence="3 4" id="KW-0975">Bacterial flagellum</keyword>
<dbReference type="PANTHER" id="PTHR30435">
    <property type="entry name" value="FLAGELLAR PROTEIN"/>
    <property type="match status" value="1"/>
</dbReference>
<dbReference type="SUPFAM" id="SSF117143">
    <property type="entry name" value="Flagellar hook protein flgE"/>
    <property type="match status" value="1"/>
</dbReference>